<protein>
    <recommendedName>
        <fullName evidence="3">Adhesin</fullName>
    </recommendedName>
</protein>
<evidence type="ECO:0008006" key="3">
    <source>
        <dbReference type="Google" id="ProtNLM"/>
    </source>
</evidence>
<comment type="caution">
    <text evidence="1">The sequence shown here is derived from an EMBL/GenBank/DDBJ whole genome shotgun (WGS) entry which is preliminary data.</text>
</comment>
<keyword evidence="2" id="KW-1185">Reference proteome</keyword>
<dbReference type="RefSeq" id="WP_199236772.1">
    <property type="nucleotide sequence ID" value="NZ_SLWR01000001.1"/>
</dbReference>
<dbReference type="AlphaFoldDB" id="A0A4R2J557"/>
<organism evidence="1 2">
    <name type="scientific">Kribbella antiqua</name>
    <dbReference type="NCBI Taxonomy" id="2512217"/>
    <lineage>
        <taxon>Bacteria</taxon>
        <taxon>Bacillati</taxon>
        <taxon>Actinomycetota</taxon>
        <taxon>Actinomycetes</taxon>
        <taxon>Propionibacteriales</taxon>
        <taxon>Kribbellaceae</taxon>
        <taxon>Kribbella</taxon>
    </lineage>
</organism>
<name>A0A4R2J557_9ACTN</name>
<dbReference type="Proteomes" id="UP000295573">
    <property type="component" value="Unassembled WGS sequence"/>
</dbReference>
<accession>A0A4R2J557</accession>
<dbReference type="EMBL" id="SLWR01000001">
    <property type="protein sequence ID" value="TCO51846.1"/>
    <property type="molecule type" value="Genomic_DNA"/>
</dbReference>
<proteinExistence type="predicted"/>
<gene>
    <name evidence="1" type="ORF">EV646_101842</name>
</gene>
<sequence>MPTFATPGPIAATVQVAGARVRLIASDRTDTVVLVEPVNAASRSDVKVASKTKVAFAGGQLSVKTTVAGAKHGSVAITIDLPTGSSLVAYLAHSDVRADGSYGECELHLASGRVELDRIESLDANVSAGEVAIRHISGPADIKGSGDISIQEASVASTS</sequence>
<evidence type="ECO:0000313" key="1">
    <source>
        <dbReference type="EMBL" id="TCO51846.1"/>
    </source>
</evidence>
<evidence type="ECO:0000313" key="2">
    <source>
        <dbReference type="Proteomes" id="UP000295573"/>
    </source>
</evidence>
<reference evidence="1 2" key="1">
    <citation type="journal article" date="2015" name="Stand. Genomic Sci.">
        <title>Genomic Encyclopedia of Bacterial and Archaeal Type Strains, Phase III: the genomes of soil and plant-associated and newly described type strains.</title>
        <authorList>
            <person name="Whitman W.B."/>
            <person name="Woyke T."/>
            <person name="Klenk H.P."/>
            <person name="Zhou Y."/>
            <person name="Lilburn T.G."/>
            <person name="Beck B.J."/>
            <person name="De Vos P."/>
            <person name="Vandamme P."/>
            <person name="Eisen J.A."/>
            <person name="Garrity G."/>
            <person name="Hugenholtz P."/>
            <person name="Kyrpides N.C."/>
        </authorList>
    </citation>
    <scope>NUCLEOTIDE SEQUENCE [LARGE SCALE GENOMIC DNA]</scope>
    <source>
        <strain evidence="1 2">VKM Ac-2541</strain>
    </source>
</reference>